<organism evidence="4 5">
    <name type="scientific">Sorghum bicolor</name>
    <name type="common">Sorghum</name>
    <name type="synonym">Sorghum vulgare</name>
    <dbReference type="NCBI Taxonomy" id="4558"/>
    <lineage>
        <taxon>Eukaryota</taxon>
        <taxon>Viridiplantae</taxon>
        <taxon>Streptophyta</taxon>
        <taxon>Embryophyta</taxon>
        <taxon>Tracheophyta</taxon>
        <taxon>Spermatophyta</taxon>
        <taxon>Magnoliopsida</taxon>
        <taxon>Liliopsida</taxon>
        <taxon>Poales</taxon>
        <taxon>Poaceae</taxon>
        <taxon>PACMAD clade</taxon>
        <taxon>Panicoideae</taxon>
        <taxon>Andropogonodae</taxon>
        <taxon>Andropogoneae</taxon>
        <taxon>Sorghinae</taxon>
        <taxon>Sorghum</taxon>
    </lineage>
</organism>
<proteinExistence type="predicted"/>
<evidence type="ECO:0000313" key="5">
    <source>
        <dbReference type="Proteomes" id="UP000000768"/>
    </source>
</evidence>
<dbReference type="Proteomes" id="UP000000768">
    <property type="component" value="Chromosome 1"/>
</dbReference>
<reference evidence="5" key="2">
    <citation type="journal article" date="2018" name="Plant J.">
        <title>The Sorghum bicolor reference genome: improved assembly, gene annotations, a transcriptome atlas, and signatures of genome organization.</title>
        <authorList>
            <person name="McCormick R.F."/>
            <person name="Truong S.K."/>
            <person name="Sreedasyam A."/>
            <person name="Jenkins J."/>
            <person name="Shu S."/>
            <person name="Sims D."/>
            <person name="Kennedy M."/>
            <person name="Amirebrahimi M."/>
            <person name="Weers B.D."/>
            <person name="McKinley B."/>
            <person name="Mattison A."/>
            <person name="Morishige D.T."/>
            <person name="Grimwood J."/>
            <person name="Schmutz J."/>
            <person name="Mullet J.E."/>
        </authorList>
    </citation>
    <scope>NUCLEOTIDE SEQUENCE [LARGE SCALE GENOMIC DNA]</scope>
    <source>
        <strain evidence="5">cv. BTx623</strain>
    </source>
</reference>
<dbReference type="GO" id="GO:0003676">
    <property type="term" value="F:nucleic acid binding"/>
    <property type="evidence" value="ECO:0007669"/>
    <property type="project" value="InterPro"/>
</dbReference>
<reference evidence="4 5" key="1">
    <citation type="journal article" date="2009" name="Nature">
        <title>The Sorghum bicolor genome and the diversification of grasses.</title>
        <authorList>
            <person name="Paterson A.H."/>
            <person name="Bowers J.E."/>
            <person name="Bruggmann R."/>
            <person name="Dubchak I."/>
            <person name="Grimwood J."/>
            <person name="Gundlach H."/>
            <person name="Haberer G."/>
            <person name="Hellsten U."/>
            <person name="Mitros T."/>
            <person name="Poliakov A."/>
            <person name="Schmutz J."/>
            <person name="Spannagl M."/>
            <person name="Tang H."/>
            <person name="Wang X."/>
            <person name="Wicker T."/>
            <person name="Bharti A.K."/>
            <person name="Chapman J."/>
            <person name="Feltus F.A."/>
            <person name="Gowik U."/>
            <person name="Grigoriev I.V."/>
            <person name="Lyons E."/>
            <person name="Maher C.A."/>
            <person name="Martis M."/>
            <person name="Narechania A."/>
            <person name="Otillar R.P."/>
            <person name="Penning B.W."/>
            <person name="Salamov A.A."/>
            <person name="Wang Y."/>
            <person name="Zhang L."/>
            <person name="Carpita N.C."/>
            <person name="Freeling M."/>
            <person name="Gingle A.R."/>
            <person name="Hash C.T."/>
            <person name="Keller B."/>
            <person name="Klein P."/>
            <person name="Kresovich S."/>
            <person name="McCann M.C."/>
            <person name="Ming R."/>
            <person name="Peterson D.G."/>
            <person name="Mehboob-ur-Rahman"/>
            <person name="Ware D."/>
            <person name="Westhoff P."/>
            <person name="Mayer K.F."/>
            <person name="Messing J."/>
            <person name="Rokhsar D.S."/>
        </authorList>
    </citation>
    <scope>NUCLEOTIDE SEQUENCE [LARGE SCALE GENOMIC DNA]</scope>
    <source>
        <strain evidence="5">cv. BTx623</strain>
    </source>
</reference>
<dbReference type="InterPro" id="IPR001878">
    <property type="entry name" value="Znf_CCHC"/>
</dbReference>
<feature type="compositionally biased region" description="Low complexity" evidence="2">
    <location>
        <begin position="14"/>
        <end position="43"/>
    </location>
</feature>
<feature type="region of interest" description="Disordered" evidence="2">
    <location>
        <begin position="259"/>
        <end position="281"/>
    </location>
</feature>
<feature type="region of interest" description="Disordered" evidence="2">
    <location>
        <begin position="815"/>
        <end position="906"/>
    </location>
</feature>
<dbReference type="OMA" id="TARRCEN"/>
<dbReference type="InterPro" id="IPR053253">
    <property type="entry name" value="Sex_diff_modulator"/>
</dbReference>
<feature type="compositionally biased region" description="Low complexity" evidence="2">
    <location>
        <begin position="207"/>
        <end position="218"/>
    </location>
</feature>
<dbReference type="PANTHER" id="PTHR33087">
    <property type="entry name" value="OS07G0539200 PROTEIN"/>
    <property type="match status" value="1"/>
</dbReference>
<dbReference type="AlphaFoldDB" id="A0A1B6QM10"/>
<protein>
    <recommendedName>
        <fullName evidence="3">CCHC-type domain-containing protein</fullName>
    </recommendedName>
</protein>
<evidence type="ECO:0000256" key="2">
    <source>
        <dbReference type="SAM" id="MobiDB-lite"/>
    </source>
</evidence>
<keyword evidence="1" id="KW-0863">Zinc-finger</keyword>
<dbReference type="InParanoid" id="A0A1B6QM10"/>
<feature type="region of interest" description="Disordered" evidence="2">
    <location>
        <begin position="994"/>
        <end position="1016"/>
    </location>
</feature>
<accession>A0A1B6QM10</accession>
<feature type="compositionally biased region" description="Basic residues" evidence="2">
    <location>
        <begin position="266"/>
        <end position="276"/>
    </location>
</feature>
<feature type="compositionally biased region" description="Low complexity" evidence="2">
    <location>
        <begin position="872"/>
        <end position="881"/>
    </location>
</feature>
<feature type="compositionally biased region" description="Basic residues" evidence="2">
    <location>
        <begin position="194"/>
        <end position="205"/>
    </location>
</feature>
<evidence type="ECO:0000313" key="4">
    <source>
        <dbReference type="EMBL" id="KXG38960.1"/>
    </source>
</evidence>
<evidence type="ECO:0000259" key="3">
    <source>
        <dbReference type="PROSITE" id="PS50158"/>
    </source>
</evidence>
<name>A0A1B6QM10_SORBI</name>
<dbReference type="eggNOG" id="KOG1075">
    <property type="taxonomic scope" value="Eukaryota"/>
</dbReference>
<dbReference type="Gene3D" id="4.10.60.10">
    <property type="entry name" value="Zinc finger, CCHC-type"/>
    <property type="match status" value="1"/>
</dbReference>
<feature type="region of interest" description="Disordered" evidence="2">
    <location>
        <begin position="691"/>
        <end position="717"/>
    </location>
</feature>
<keyword evidence="1" id="KW-0862">Zinc</keyword>
<dbReference type="EMBL" id="CM000760">
    <property type="protein sequence ID" value="KXG38960.1"/>
    <property type="molecule type" value="Genomic_DNA"/>
</dbReference>
<feature type="compositionally biased region" description="Low complexity" evidence="2">
    <location>
        <begin position="157"/>
        <end position="171"/>
    </location>
</feature>
<feature type="region of interest" description="Disordered" evidence="2">
    <location>
        <begin position="1"/>
        <end position="226"/>
    </location>
</feature>
<gene>
    <name evidence="4" type="ORF">SORBI_3001G305400</name>
</gene>
<evidence type="ECO:0000256" key="1">
    <source>
        <dbReference type="PROSITE-ProRule" id="PRU00047"/>
    </source>
</evidence>
<dbReference type="PANTHER" id="PTHR33087:SF31">
    <property type="entry name" value="OS06G0482850 PROTEIN"/>
    <property type="match status" value="1"/>
</dbReference>
<feature type="region of interest" description="Disordered" evidence="2">
    <location>
        <begin position="309"/>
        <end position="404"/>
    </location>
</feature>
<feature type="domain" description="CCHC-type" evidence="3">
    <location>
        <begin position="309"/>
        <end position="325"/>
    </location>
</feature>
<dbReference type="SUPFAM" id="SSF57756">
    <property type="entry name" value="Retrovirus zinc finger-like domains"/>
    <property type="match status" value="1"/>
</dbReference>
<dbReference type="SMART" id="SM00343">
    <property type="entry name" value="ZnF_C2HC"/>
    <property type="match status" value="2"/>
</dbReference>
<sequence length="1016" mass="107054">MATAPSPAAPPTPAAAAAASLPQATPAAPATPSGSAAAANPAPVGLGKPLSPSATPFRPTSCGRSKSMRWGEICSDDEPEDLGPQHRLADTNRWASLLDSPGSPSRQMGGPTAPTRAPEACAPGGSYLAAARRAADKEPLKQVFSELPKSVPHHRSGSSAPPTTTASAAAQPRRRPAADAEGTSASPGESDPRPKHRRRRRRWRRLANANAASGTAAGRLLGPGRIPVHQRLGPRRRATAPGQEGWQHVLPQRPARAARANGAMSRGKHASQRRRGPSRERVLPREVEDRCLNCLSAAHRVATCRRPTRCFNCHGTNHVAKDCKRPRSSGGTGAPTRNDGRFVRQRRGQSPGTPPGASGPTPPPPSPGTPEGASGRTPSPPPPASDIDGDNVTGPPGAPDSRPRECWRYISRDAAISNAETSLRFSVVAQTRCGSFDIPAEDARAAIAAAAGVLAVSPLPIGSTALVLRSWTKLRHAEASTLRYRVNIVLEGVPPHAWREDTAAKILTPSCWIQEIDNATRTADDLSTFKVTAWTAHPSYIPLLCWLGISEDEPPCHLYAGGPALPPYLREKKTLAYKVLIHIRSVADFNPRSPSSRPGGVSGLGRGQGSGPRIHAFACDRGIPDGDADYGSRRHGGRGSAHGPACHQAGTARACAGTGPAGLACRGPPTWAAPAARHRDANAIAGLRPTAAARQTKKPARQVWRPIRPETKPQQQHTIEPVVVWLPAQAGETARRCENLAELAPATGSEQRDDPTQALDNAADSPTVDTQRLDHSANSSTTGGGDRDRCKGTHDINADWAAALEGPLRTTSVVAYSQSQEAPESTPACTPARGLRGVNPPDRFLMGSTNLEEHPEQPPTTPPPVSFGNNEASASATSAKASADRSTPGHIHGLDGDASDQRTGSLSGRLKRFAKKVLKKAATPLLPTKVFDSSSKMPLRSSRIAAQPLSKVPVAKRGEILVMQRLGLAPAAGIAEAQQKLDAMFLGSDGGTHAEAMQELFPDGERPRRSTRRRAT</sequence>
<dbReference type="PROSITE" id="PS50158">
    <property type="entry name" value="ZF_CCHC"/>
    <property type="match status" value="1"/>
</dbReference>
<keyword evidence="1" id="KW-0479">Metal-binding</keyword>
<keyword evidence="5" id="KW-1185">Reference proteome</keyword>
<dbReference type="Gramene" id="KXG38960">
    <property type="protein sequence ID" value="KXG38960"/>
    <property type="gene ID" value="SORBI_3001G305400"/>
</dbReference>
<dbReference type="GO" id="GO:0008270">
    <property type="term" value="F:zinc ion binding"/>
    <property type="evidence" value="ECO:0007669"/>
    <property type="project" value="UniProtKB-KW"/>
</dbReference>
<dbReference type="InterPro" id="IPR036875">
    <property type="entry name" value="Znf_CCHC_sf"/>
</dbReference>
<feature type="region of interest" description="Disordered" evidence="2">
    <location>
        <begin position="745"/>
        <end position="791"/>
    </location>
</feature>